<comment type="caution">
    <text evidence="1">The sequence shown here is derived from an EMBL/GenBank/DDBJ whole genome shotgun (WGS) entry which is preliminary data.</text>
</comment>
<dbReference type="RefSeq" id="WP_081530464.1">
    <property type="nucleotide sequence ID" value="NZ_NBEB01000040.1"/>
</dbReference>
<evidence type="ECO:0000313" key="1">
    <source>
        <dbReference type="EMBL" id="OQQ84481.1"/>
    </source>
</evidence>
<name>A0A1V9R212_9LACO</name>
<gene>
    <name evidence="1" type="ORF">B6U60_04060</name>
</gene>
<protein>
    <submittedName>
        <fullName evidence="1">Uncharacterized protein</fullName>
    </submittedName>
</protein>
<accession>A0A1V9R212</accession>
<proteinExistence type="predicted"/>
<dbReference type="AlphaFoldDB" id="A0A1V9R212"/>
<evidence type="ECO:0000313" key="2">
    <source>
        <dbReference type="Proteomes" id="UP000192638"/>
    </source>
</evidence>
<reference evidence="1 2" key="1">
    <citation type="submission" date="2017-03" db="EMBL/GenBank/DDBJ databases">
        <title>Phylogenomics and comparative genomics of Lactobacillus salivarius, a mammalian gut commensal.</title>
        <authorList>
            <person name="Harris H.M."/>
        </authorList>
    </citation>
    <scope>NUCLEOTIDE SEQUENCE [LARGE SCALE GENOMIC DNA]</scope>
    <source>
        <strain evidence="1 2">LMG 14477</strain>
    </source>
</reference>
<organism evidence="1 2">
    <name type="scientific">Ligilactobacillus salivarius</name>
    <dbReference type="NCBI Taxonomy" id="1624"/>
    <lineage>
        <taxon>Bacteria</taxon>
        <taxon>Bacillati</taxon>
        <taxon>Bacillota</taxon>
        <taxon>Bacilli</taxon>
        <taxon>Lactobacillales</taxon>
        <taxon>Lactobacillaceae</taxon>
        <taxon>Ligilactobacillus</taxon>
    </lineage>
</organism>
<dbReference type="Proteomes" id="UP000192638">
    <property type="component" value="Unassembled WGS sequence"/>
</dbReference>
<sequence>MRINFENSESKEIYKVGNIIKSTGRFLYLVVENCEGGYSVVNLTDDTVSKSYETLGELANAWGDIDDEVVNAQIVVS</sequence>
<dbReference type="EMBL" id="NBEB01000040">
    <property type="protein sequence ID" value="OQQ84481.1"/>
    <property type="molecule type" value="Genomic_DNA"/>
</dbReference>